<dbReference type="AlphaFoldDB" id="A0AAD7XQW1"/>
<sequence>MKKIPSALLWLPTVCVVAALALSSILTPQGLDAAHFHTEQSEKVEHYLSVYKRTYSSLEPFHDGQFLQSVLGMSVITSQTVLNGENETCANREVLTTLDNFQLHFFHSFKYPESGRAETWLEKWSKENLNISALTWNEFAMPSVSLYSPWLTPFLQRLEARKVYHLRFFQVHESGTIIYSIILGIPYAGLTIQVISDENMGSSDRNSFHPFDERMCPNSLQVHQDIVQLGSLHSLLGGVRENVHGLPDLLLVSLGFPSTTPSAFYDFFSTIFGGIGIYPMSMTFSNGNCDVWAVELANTVTVNGTAITSPVYLKAVANTLACPGTGNFTLRRFEQDVEKAHHKYMSVPNEGWDAYVDMHPGIHVNEKLLDSIPETLTGHDYGYTMHPQFPGSNAGSIWTAGITPWAMEIQGAFSKDDRFRDLSVIDYCSASTDGDTRTNINIIIQND</sequence>
<comment type="caution">
    <text evidence="2">The sequence shown here is derived from an EMBL/GenBank/DDBJ whole genome shotgun (WGS) entry which is preliminary data.</text>
</comment>
<name>A0AAD7XQW1_9STRA</name>
<feature type="signal peptide" evidence="1">
    <location>
        <begin position="1"/>
        <end position="23"/>
    </location>
</feature>
<dbReference type="EMBL" id="JAQMWT010000059">
    <property type="protein sequence ID" value="KAJ8611974.1"/>
    <property type="molecule type" value="Genomic_DNA"/>
</dbReference>
<reference evidence="2" key="1">
    <citation type="submission" date="2023-01" db="EMBL/GenBank/DDBJ databases">
        <title>Metagenome sequencing of chrysophaentin producing Chrysophaeum taylorii.</title>
        <authorList>
            <person name="Davison J."/>
            <person name="Bewley C."/>
        </authorList>
    </citation>
    <scope>NUCLEOTIDE SEQUENCE</scope>
    <source>
        <strain evidence="2">NIES-1699</strain>
    </source>
</reference>
<evidence type="ECO:0000313" key="3">
    <source>
        <dbReference type="Proteomes" id="UP001230188"/>
    </source>
</evidence>
<organism evidence="2 3">
    <name type="scientific">Chrysophaeum taylorii</name>
    <dbReference type="NCBI Taxonomy" id="2483200"/>
    <lineage>
        <taxon>Eukaryota</taxon>
        <taxon>Sar</taxon>
        <taxon>Stramenopiles</taxon>
        <taxon>Ochrophyta</taxon>
        <taxon>Pelagophyceae</taxon>
        <taxon>Pelagomonadales</taxon>
        <taxon>Pelagomonadaceae</taxon>
        <taxon>Chrysophaeum</taxon>
    </lineage>
</organism>
<gene>
    <name evidence="2" type="ORF">CTAYLR_004362</name>
</gene>
<dbReference type="Proteomes" id="UP001230188">
    <property type="component" value="Unassembled WGS sequence"/>
</dbReference>
<proteinExistence type="predicted"/>
<feature type="chain" id="PRO_5041969607" evidence="1">
    <location>
        <begin position="24"/>
        <end position="447"/>
    </location>
</feature>
<keyword evidence="1" id="KW-0732">Signal</keyword>
<keyword evidence="3" id="KW-1185">Reference proteome</keyword>
<protein>
    <submittedName>
        <fullName evidence="2">Uncharacterized protein</fullName>
    </submittedName>
</protein>
<accession>A0AAD7XQW1</accession>
<evidence type="ECO:0000313" key="2">
    <source>
        <dbReference type="EMBL" id="KAJ8611974.1"/>
    </source>
</evidence>
<evidence type="ECO:0000256" key="1">
    <source>
        <dbReference type="SAM" id="SignalP"/>
    </source>
</evidence>